<dbReference type="EMBL" id="JACHMH010000001">
    <property type="protein sequence ID" value="MBB4679921.1"/>
    <property type="molecule type" value="Genomic_DNA"/>
</dbReference>
<dbReference type="InterPro" id="IPR037923">
    <property type="entry name" value="HTH-like"/>
</dbReference>
<evidence type="ECO:0000256" key="1">
    <source>
        <dbReference type="ARBA" id="ARBA00023015"/>
    </source>
</evidence>
<feature type="domain" description="HTH araC/xylS-type" evidence="4">
    <location>
        <begin position="173"/>
        <end position="270"/>
    </location>
</feature>
<comment type="caution">
    <text evidence="5">The sequence shown here is derived from an EMBL/GenBank/DDBJ whole genome shotgun (WGS) entry which is preliminary data.</text>
</comment>
<dbReference type="GO" id="GO:0003700">
    <property type="term" value="F:DNA-binding transcription factor activity"/>
    <property type="evidence" value="ECO:0007669"/>
    <property type="project" value="InterPro"/>
</dbReference>
<sequence>MATAEPARYWRHPSVPGLDLMAARFRRHAFTRHSHETYAIGVVQQGSEVLHVGSDTRVIGPGGITCVNPGEVHTGQATGADGWAYRVLYPGLDLVSTVVRELGGPAGTPAFLGEPSYDPDLAAAILAAHRAAEQQAHLSSETLLYQAISRLWQRHGTQATQSRPVRAGAGRLELARQVLLARMAGPPSLDELAAEVGLGRFTLLRGFRERFGLPPHAWLNQERVRRSRELLERGIRPAEAAAEVGFVDQAHLSRHFRRIVGVAPGGYLRWRAQ</sequence>
<keyword evidence="2 5" id="KW-0238">DNA-binding</keyword>
<evidence type="ECO:0000259" key="4">
    <source>
        <dbReference type="PROSITE" id="PS01124"/>
    </source>
</evidence>
<dbReference type="InterPro" id="IPR018060">
    <property type="entry name" value="HTH_AraC"/>
</dbReference>
<dbReference type="Pfam" id="PF12833">
    <property type="entry name" value="HTH_18"/>
    <property type="match status" value="1"/>
</dbReference>
<accession>A0A7W7CHL5</accession>
<proteinExistence type="predicted"/>
<evidence type="ECO:0000313" key="5">
    <source>
        <dbReference type="EMBL" id="MBB4679921.1"/>
    </source>
</evidence>
<dbReference type="InterPro" id="IPR014710">
    <property type="entry name" value="RmlC-like_jellyroll"/>
</dbReference>
<keyword evidence="6" id="KW-1185">Reference proteome</keyword>
<dbReference type="PANTHER" id="PTHR46796">
    <property type="entry name" value="HTH-TYPE TRANSCRIPTIONAL ACTIVATOR RHAS-RELATED"/>
    <property type="match status" value="1"/>
</dbReference>
<evidence type="ECO:0000313" key="6">
    <source>
        <dbReference type="Proteomes" id="UP000533598"/>
    </source>
</evidence>
<dbReference type="SMART" id="SM00342">
    <property type="entry name" value="HTH_ARAC"/>
    <property type="match status" value="1"/>
</dbReference>
<organism evidence="5 6">
    <name type="scientific">Crossiella cryophila</name>
    <dbReference type="NCBI Taxonomy" id="43355"/>
    <lineage>
        <taxon>Bacteria</taxon>
        <taxon>Bacillati</taxon>
        <taxon>Actinomycetota</taxon>
        <taxon>Actinomycetes</taxon>
        <taxon>Pseudonocardiales</taxon>
        <taxon>Pseudonocardiaceae</taxon>
        <taxon>Crossiella</taxon>
    </lineage>
</organism>
<evidence type="ECO:0000256" key="3">
    <source>
        <dbReference type="ARBA" id="ARBA00023163"/>
    </source>
</evidence>
<dbReference type="Pfam" id="PF02311">
    <property type="entry name" value="AraC_binding"/>
    <property type="match status" value="1"/>
</dbReference>
<dbReference type="InterPro" id="IPR003313">
    <property type="entry name" value="AraC-bd"/>
</dbReference>
<evidence type="ECO:0000256" key="2">
    <source>
        <dbReference type="ARBA" id="ARBA00023125"/>
    </source>
</evidence>
<dbReference type="SUPFAM" id="SSF46689">
    <property type="entry name" value="Homeodomain-like"/>
    <property type="match status" value="2"/>
</dbReference>
<keyword evidence="1" id="KW-0805">Transcription regulation</keyword>
<dbReference type="Proteomes" id="UP000533598">
    <property type="component" value="Unassembled WGS sequence"/>
</dbReference>
<reference evidence="5 6" key="1">
    <citation type="submission" date="2020-08" db="EMBL/GenBank/DDBJ databases">
        <title>Sequencing the genomes of 1000 actinobacteria strains.</title>
        <authorList>
            <person name="Klenk H.-P."/>
        </authorList>
    </citation>
    <scope>NUCLEOTIDE SEQUENCE [LARGE SCALE GENOMIC DNA]</scope>
    <source>
        <strain evidence="5 6">DSM 44230</strain>
    </source>
</reference>
<dbReference type="InterPro" id="IPR009057">
    <property type="entry name" value="Homeodomain-like_sf"/>
</dbReference>
<dbReference type="Gene3D" id="2.60.120.10">
    <property type="entry name" value="Jelly Rolls"/>
    <property type="match status" value="1"/>
</dbReference>
<protein>
    <submittedName>
        <fullName evidence="5">AraC-like DNA-binding protein</fullName>
    </submittedName>
</protein>
<dbReference type="RefSeq" id="WP_221490109.1">
    <property type="nucleotide sequence ID" value="NZ_BAAAUI010000017.1"/>
</dbReference>
<gene>
    <name evidence="5" type="ORF">HNR67_006039</name>
</gene>
<dbReference type="Gene3D" id="1.10.10.60">
    <property type="entry name" value="Homeodomain-like"/>
    <property type="match status" value="2"/>
</dbReference>
<dbReference type="SUPFAM" id="SSF51215">
    <property type="entry name" value="Regulatory protein AraC"/>
    <property type="match status" value="1"/>
</dbReference>
<dbReference type="GO" id="GO:0043565">
    <property type="term" value="F:sequence-specific DNA binding"/>
    <property type="evidence" value="ECO:0007669"/>
    <property type="project" value="InterPro"/>
</dbReference>
<dbReference type="InterPro" id="IPR050204">
    <property type="entry name" value="AraC_XylS_family_regulators"/>
</dbReference>
<keyword evidence="3" id="KW-0804">Transcription</keyword>
<dbReference type="PROSITE" id="PS01124">
    <property type="entry name" value="HTH_ARAC_FAMILY_2"/>
    <property type="match status" value="1"/>
</dbReference>
<name>A0A7W7CHL5_9PSEU</name>
<dbReference type="PANTHER" id="PTHR46796:SF2">
    <property type="entry name" value="TRANSCRIPTIONAL REGULATORY PROTEIN"/>
    <property type="match status" value="1"/>
</dbReference>
<dbReference type="AlphaFoldDB" id="A0A7W7CHL5"/>